<evidence type="ECO:0000256" key="14">
    <source>
        <dbReference type="ARBA" id="ARBA00023235"/>
    </source>
</evidence>
<dbReference type="Proteomes" id="UP001084197">
    <property type="component" value="Unassembled WGS sequence"/>
</dbReference>
<evidence type="ECO:0000256" key="7">
    <source>
        <dbReference type="ARBA" id="ARBA00022801"/>
    </source>
</evidence>
<keyword evidence="9" id="KW-0862">Zinc</keyword>
<evidence type="ECO:0000256" key="15">
    <source>
        <dbReference type="ARBA" id="ARBA00034617"/>
    </source>
</evidence>
<dbReference type="InterPro" id="IPR036388">
    <property type="entry name" value="WH-like_DNA-bd_sf"/>
</dbReference>
<accession>A0A9J6RAZ4</accession>
<dbReference type="FunFam" id="1.10.150.80:FF:000002">
    <property type="entry name" value="ATP-dependent DNA helicase RecQ"/>
    <property type="match status" value="1"/>
</dbReference>
<dbReference type="PANTHER" id="PTHR13710:SF105">
    <property type="entry name" value="ATP-DEPENDENT DNA HELICASE Q1"/>
    <property type="match status" value="1"/>
</dbReference>
<comment type="caution">
    <text evidence="20">The sequence shown here is derived from an EMBL/GenBank/DDBJ whole genome shotgun (WGS) entry which is preliminary data.</text>
</comment>
<dbReference type="InterPro" id="IPR044876">
    <property type="entry name" value="HRDC_dom_sf"/>
</dbReference>
<sequence>MLDQAKKMLKEYYGYDNFRKGQSELITHALNKQNTLGIMPTGGGKSICYQIPGLLLPGTAIIISPLISLMKDQVDALEALGIRATYINSSLSTEEYHQRMRELQAGRFDFIYVAPERFDSPSFLRTIETIDISFLAFDEAHCISQWGHDFRPSYRSIISTLDQLSNIPFHVALTATATPEVIRDIQELLTIQDDKVVNTGFARNNLAFHMIKGQDKQGFIVNYLQEHKQDSGIIYAPTRKLVESTASYLTELGYSVAKYHAGLDEETRKHEQNTFIQDEANVMVATNAFGMGIDKSNVRFVIHYSLPMNIEAYYQEAGRAGRDGEPSDCILLFSGQDSHLQKFLIEQSGLEEDKKILEYKKLQAMINYCHTDNCLQAYMLDYFHDHTKIENCGRCTQCTSTGEKVDRTKDAQMVLSCVMRMEQRFGAGLTAKVLKGSKDKKIKQFQLDRLSTYGLMAARTEKEITNFIHFLVAEQYLTTGDQRFPILQLTKKAADVLKGKEQVWMRQEKIQQTEQVDYHTKLFEQLRALRKEIADRDKVPPYVLYSDATLKDLSRYLPKSREDMLEIKGIGVKKYEQYGEPFLEIIQQFVEEKSSETPSYLISYLLYEKGEPIERIAKKRGIQDQTVATHLFQAYQAGKSINWIDFFTEEEEAIILEAQQNVKESGLRALKDELGDDYSYPMIKAALAKHHLIHI</sequence>
<dbReference type="PROSITE" id="PS51194">
    <property type="entry name" value="HELICASE_CTER"/>
    <property type="match status" value="1"/>
</dbReference>
<dbReference type="SUPFAM" id="SSF46785">
    <property type="entry name" value="Winged helix' DNA-binding domain"/>
    <property type="match status" value="1"/>
</dbReference>
<dbReference type="GO" id="GO:0006260">
    <property type="term" value="P:DNA replication"/>
    <property type="evidence" value="ECO:0007669"/>
    <property type="project" value="InterPro"/>
</dbReference>
<feature type="domain" description="HRDC" evidence="17">
    <location>
        <begin position="516"/>
        <end position="596"/>
    </location>
</feature>
<feature type="domain" description="Helicase C-terminal" evidence="19">
    <location>
        <begin position="215"/>
        <end position="363"/>
    </location>
</feature>
<dbReference type="InterPro" id="IPR027417">
    <property type="entry name" value="P-loop_NTPase"/>
</dbReference>
<dbReference type="PROSITE" id="PS50967">
    <property type="entry name" value="HRDC"/>
    <property type="match status" value="1"/>
</dbReference>
<evidence type="ECO:0000256" key="11">
    <source>
        <dbReference type="ARBA" id="ARBA00023125"/>
    </source>
</evidence>
<dbReference type="AlphaFoldDB" id="A0A9J6RAZ4"/>
<evidence type="ECO:0000256" key="8">
    <source>
        <dbReference type="ARBA" id="ARBA00022806"/>
    </source>
</evidence>
<keyword evidence="5" id="KW-0547">Nucleotide-binding</keyword>
<evidence type="ECO:0000256" key="6">
    <source>
        <dbReference type="ARBA" id="ARBA00022763"/>
    </source>
</evidence>
<name>A0A9J6RAZ4_9BACI</name>
<dbReference type="Pfam" id="PF00271">
    <property type="entry name" value="Helicase_C"/>
    <property type="match status" value="1"/>
</dbReference>
<evidence type="ECO:0000256" key="10">
    <source>
        <dbReference type="ARBA" id="ARBA00022840"/>
    </source>
</evidence>
<dbReference type="GO" id="GO:0005737">
    <property type="term" value="C:cytoplasm"/>
    <property type="evidence" value="ECO:0007669"/>
    <property type="project" value="TreeGrafter"/>
</dbReference>
<evidence type="ECO:0000256" key="12">
    <source>
        <dbReference type="ARBA" id="ARBA00023172"/>
    </source>
</evidence>
<evidence type="ECO:0000256" key="16">
    <source>
        <dbReference type="NCBIfam" id="TIGR01389"/>
    </source>
</evidence>
<dbReference type="Pfam" id="PF09382">
    <property type="entry name" value="RQC"/>
    <property type="match status" value="1"/>
</dbReference>
<dbReference type="SMART" id="SM00956">
    <property type="entry name" value="RQC"/>
    <property type="match status" value="1"/>
</dbReference>
<comment type="catalytic activity">
    <reaction evidence="15">
        <text>Couples ATP hydrolysis with the unwinding of duplex DNA by translocating in the 3'-5' direction.</text>
        <dbReference type="EC" id="5.6.2.4"/>
    </reaction>
</comment>
<evidence type="ECO:0000313" key="21">
    <source>
        <dbReference type="Proteomes" id="UP001084197"/>
    </source>
</evidence>
<dbReference type="Pfam" id="PF14493">
    <property type="entry name" value="HTH_40"/>
    <property type="match status" value="1"/>
</dbReference>
<dbReference type="GO" id="GO:0005524">
    <property type="term" value="F:ATP binding"/>
    <property type="evidence" value="ECO:0007669"/>
    <property type="project" value="UniProtKB-KW"/>
</dbReference>
<dbReference type="InterPro" id="IPR001650">
    <property type="entry name" value="Helicase_C-like"/>
</dbReference>
<dbReference type="Pfam" id="PF16124">
    <property type="entry name" value="RecQ_Zn_bind"/>
    <property type="match status" value="1"/>
</dbReference>
<evidence type="ECO:0000256" key="5">
    <source>
        <dbReference type="ARBA" id="ARBA00022741"/>
    </source>
</evidence>
<dbReference type="GO" id="GO:0043590">
    <property type="term" value="C:bacterial nucleoid"/>
    <property type="evidence" value="ECO:0007669"/>
    <property type="project" value="TreeGrafter"/>
</dbReference>
<evidence type="ECO:0000256" key="13">
    <source>
        <dbReference type="ARBA" id="ARBA00023204"/>
    </source>
</evidence>
<dbReference type="FunFam" id="3.40.50.300:FF:001389">
    <property type="entry name" value="ATP-dependent DNA helicase RecQ"/>
    <property type="match status" value="1"/>
</dbReference>
<organism evidence="20 21">
    <name type="scientific">Natronobacillus azotifigens</name>
    <dbReference type="NCBI Taxonomy" id="472978"/>
    <lineage>
        <taxon>Bacteria</taxon>
        <taxon>Bacillati</taxon>
        <taxon>Bacillota</taxon>
        <taxon>Bacilli</taxon>
        <taxon>Bacillales</taxon>
        <taxon>Bacillaceae</taxon>
        <taxon>Natronobacillus</taxon>
    </lineage>
</organism>
<gene>
    <name evidence="20" type="primary">recQ</name>
    <name evidence="20" type="ORF">OWO01_04835</name>
</gene>
<dbReference type="Gene3D" id="1.10.150.80">
    <property type="entry name" value="HRDC domain"/>
    <property type="match status" value="1"/>
</dbReference>
<dbReference type="InterPro" id="IPR002121">
    <property type="entry name" value="HRDC_dom"/>
</dbReference>
<dbReference type="Gene3D" id="3.40.50.300">
    <property type="entry name" value="P-loop containing nucleotide triphosphate hydrolases"/>
    <property type="match status" value="2"/>
</dbReference>
<comment type="cofactor">
    <cofactor evidence="1">
        <name>Mg(2+)</name>
        <dbReference type="ChEBI" id="CHEBI:18420"/>
    </cofactor>
</comment>
<keyword evidence="14" id="KW-0413">Isomerase</keyword>
<dbReference type="GO" id="GO:0009378">
    <property type="term" value="F:four-way junction helicase activity"/>
    <property type="evidence" value="ECO:0007669"/>
    <property type="project" value="TreeGrafter"/>
</dbReference>
<dbReference type="InterPro" id="IPR006293">
    <property type="entry name" value="DNA_helicase_ATP-dep_RecQ_bac"/>
</dbReference>
<evidence type="ECO:0000259" key="17">
    <source>
        <dbReference type="PROSITE" id="PS50967"/>
    </source>
</evidence>
<keyword evidence="4" id="KW-0479">Metal-binding</keyword>
<dbReference type="EC" id="5.6.2.4" evidence="16"/>
<protein>
    <recommendedName>
        <fullName evidence="16">DNA helicase RecQ</fullName>
        <ecNumber evidence="16">5.6.2.4</ecNumber>
    </recommendedName>
</protein>
<dbReference type="GO" id="GO:0030894">
    <property type="term" value="C:replisome"/>
    <property type="evidence" value="ECO:0007669"/>
    <property type="project" value="TreeGrafter"/>
</dbReference>
<dbReference type="GO" id="GO:0009432">
    <property type="term" value="P:SOS response"/>
    <property type="evidence" value="ECO:0007669"/>
    <property type="project" value="UniProtKB-UniRule"/>
</dbReference>
<evidence type="ECO:0000256" key="9">
    <source>
        <dbReference type="ARBA" id="ARBA00022833"/>
    </source>
</evidence>
<dbReference type="InterPro" id="IPR014001">
    <property type="entry name" value="Helicase_ATP-bd"/>
</dbReference>
<keyword evidence="8 20" id="KW-0347">Helicase</keyword>
<keyword evidence="11" id="KW-0238">DNA-binding</keyword>
<dbReference type="InterPro" id="IPR011545">
    <property type="entry name" value="DEAD/DEAH_box_helicase_dom"/>
</dbReference>
<keyword evidence="21" id="KW-1185">Reference proteome</keyword>
<dbReference type="InterPro" id="IPR036390">
    <property type="entry name" value="WH_DNA-bd_sf"/>
</dbReference>
<dbReference type="InterPro" id="IPR004589">
    <property type="entry name" value="DNA_helicase_ATP-dep_RecQ"/>
</dbReference>
<dbReference type="GO" id="GO:0016787">
    <property type="term" value="F:hydrolase activity"/>
    <property type="evidence" value="ECO:0007669"/>
    <property type="project" value="UniProtKB-KW"/>
</dbReference>
<feature type="domain" description="Helicase ATP-binding" evidence="18">
    <location>
        <begin position="26"/>
        <end position="195"/>
    </location>
</feature>
<reference evidence="20" key="1">
    <citation type="submission" date="2022-11" db="EMBL/GenBank/DDBJ databases">
        <title>WGS of Natronobacillus azotifigens 24KS-1, an anaerobic diazotrophic haloalkaliphile from soda-rich habitats.</title>
        <authorList>
            <person name="Sorokin D.Y."/>
            <person name="Merkel A.Y."/>
        </authorList>
    </citation>
    <scope>NUCLEOTIDE SEQUENCE</scope>
    <source>
        <strain evidence="20">24KS-1</strain>
    </source>
</reference>
<dbReference type="GO" id="GO:0006281">
    <property type="term" value="P:DNA repair"/>
    <property type="evidence" value="ECO:0007669"/>
    <property type="project" value="UniProtKB-KW"/>
</dbReference>
<keyword evidence="13" id="KW-0234">DNA repair</keyword>
<proteinExistence type="inferred from homology"/>
<dbReference type="SUPFAM" id="SSF47819">
    <property type="entry name" value="HRDC-like"/>
    <property type="match status" value="1"/>
</dbReference>
<dbReference type="InterPro" id="IPR018982">
    <property type="entry name" value="RQC_domain"/>
</dbReference>
<evidence type="ECO:0000259" key="18">
    <source>
        <dbReference type="PROSITE" id="PS51192"/>
    </source>
</evidence>
<keyword evidence="6" id="KW-0227">DNA damage</keyword>
<keyword evidence="12" id="KW-0233">DNA recombination</keyword>
<evidence type="ECO:0000256" key="2">
    <source>
        <dbReference type="ARBA" id="ARBA00001947"/>
    </source>
</evidence>
<evidence type="ECO:0000256" key="3">
    <source>
        <dbReference type="ARBA" id="ARBA00005446"/>
    </source>
</evidence>
<dbReference type="GO" id="GO:0043138">
    <property type="term" value="F:3'-5' DNA helicase activity"/>
    <property type="evidence" value="ECO:0007669"/>
    <property type="project" value="UniProtKB-EC"/>
</dbReference>
<dbReference type="NCBIfam" id="TIGR01389">
    <property type="entry name" value="recQ"/>
    <property type="match status" value="1"/>
</dbReference>
<dbReference type="Pfam" id="PF00570">
    <property type="entry name" value="HRDC"/>
    <property type="match status" value="1"/>
</dbReference>
<dbReference type="Gene3D" id="1.10.10.10">
    <property type="entry name" value="Winged helix-like DNA-binding domain superfamily/Winged helix DNA-binding domain"/>
    <property type="match status" value="1"/>
</dbReference>
<dbReference type="RefSeq" id="WP_268779307.1">
    <property type="nucleotide sequence ID" value="NZ_JAPRAT010000006.1"/>
</dbReference>
<dbReference type="InterPro" id="IPR010997">
    <property type="entry name" value="HRDC-like_sf"/>
</dbReference>
<evidence type="ECO:0000256" key="4">
    <source>
        <dbReference type="ARBA" id="ARBA00022723"/>
    </source>
</evidence>
<evidence type="ECO:0000313" key="20">
    <source>
        <dbReference type="EMBL" id="MCZ0702534.1"/>
    </source>
</evidence>
<dbReference type="SMART" id="SM00341">
    <property type="entry name" value="HRDC"/>
    <property type="match status" value="1"/>
</dbReference>
<dbReference type="Pfam" id="PF00270">
    <property type="entry name" value="DEAD"/>
    <property type="match status" value="1"/>
</dbReference>
<comment type="similarity">
    <text evidence="3">Belongs to the helicase family. RecQ subfamily.</text>
</comment>
<dbReference type="NCBIfam" id="TIGR00614">
    <property type="entry name" value="recQ_fam"/>
    <property type="match status" value="1"/>
</dbReference>
<keyword evidence="10" id="KW-0067">ATP-binding</keyword>
<dbReference type="InterPro" id="IPR032284">
    <property type="entry name" value="RecQ_Zn-bd"/>
</dbReference>
<dbReference type="PANTHER" id="PTHR13710">
    <property type="entry name" value="DNA HELICASE RECQ FAMILY MEMBER"/>
    <property type="match status" value="1"/>
</dbReference>
<dbReference type="SUPFAM" id="SSF52540">
    <property type="entry name" value="P-loop containing nucleoside triphosphate hydrolases"/>
    <property type="match status" value="1"/>
</dbReference>
<dbReference type="SMART" id="SM00487">
    <property type="entry name" value="DEXDc"/>
    <property type="match status" value="1"/>
</dbReference>
<dbReference type="InterPro" id="IPR029491">
    <property type="entry name" value="Helicase_HTH"/>
</dbReference>
<dbReference type="SMART" id="SM00490">
    <property type="entry name" value="HELICc"/>
    <property type="match status" value="1"/>
</dbReference>
<evidence type="ECO:0000259" key="19">
    <source>
        <dbReference type="PROSITE" id="PS51194"/>
    </source>
</evidence>
<dbReference type="CDD" id="cd17920">
    <property type="entry name" value="DEXHc_RecQ"/>
    <property type="match status" value="1"/>
</dbReference>
<keyword evidence="7 20" id="KW-0378">Hydrolase</keyword>
<dbReference type="PROSITE" id="PS51192">
    <property type="entry name" value="HELICASE_ATP_BIND_1"/>
    <property type="match status" value="1"/>
</dbReference>
<comment type="cofactor">
    <cofactor evidence="2">
        <name>Zn(2+)</name>
        <dbReference type="ChEBI" id="CHEBI:29105"/>
    </cofactor>
</comment>
<dbReference type="EMBL" id="JAPRAT010000006">
    <property type="protein sequence ID" value="MCZ0702534.1"/>
    <property type="molecule type" value="Genomic_DNA"/>
</dbReference>
<dbReference type="GO" id="GO:0003677">
    <property type="term" value="F:DNA binding"/>
    <property type="evidence" value="ECO:0007669"/>
    <property type="project" value="UniProtKB-KW"/>
</dbReference>
<dbReference type="GO" id="GO:0046872">
    <property type="term" value="F:metal ion binding"/>
    <property type="evidence" value="ECO:0007669"/>
    <property type="project" value="UniProtKB-KW"/>
</dbReference>
<evidence type="ECO:0000256" key="1">
    <source>
        <dbReference type="ARBA" id="ARBA00001946"/>
    </source>
</evidence>
<dbReference type="GO" id="GO:0006310">
    <property type="term" value="P:DNA recombination"/>
    <property type="evidence" value="ECO:0007669"/>
    <property type="project" value="UniProtKB-UniRule"/>
</dbReference>